<evidence type="ECO:0000256" key="1">
    <source>
        <dbReference type="ARBA" id="ARBA00022679"/>
    </source>
</evidence>
<protein>
    <recommendedName>
        <fullName evidence="4">Carbohydrate kinase PfkB domain-containing protein</fullName>
    </recommendedName>
</protein>
<organism evidence="5">
    <name type="scientific">Chrysotila carterae</name>
    <name type="common">Marine alga</name>
    <name type="synonym">Syracosphaera carterae</name>
    <dbReference type="NCBI Taxonomy" id="13221"/>
    <lineage>
        <taxon>Eukaryota</taxon>
        <taxon>Haptista</taxon>
        <taxon>Haptophyta</taxon>
        <taxon>Prymnesiophyceae</taxon>
        <taxon>Isochrysidales</taxon>
        <taxon>Isochrysidaceae</taxon>
        <taxon>Chrysotila</taxon>
    </lineage>
</organism>
<feature type="region of interest" description="Disordered" evidence="3">
    <location>
        <begin position="1"/>
        <end position="48"/>
    </location>
</feature>
<dbReference type="EMBL" id="HBIZ01019688">
    <property type="protein sequence ID" value="CAE0759747.1"/>
    <property type="molecule type" value="Transcribed_RNA"/>
</dbReference>
<evidence type="ECO:0000313" key="5">
    <source>
        <dbReference type="EMBL" id="CAE0759747.1"/>
    </source>
</evidence>
<name>A0A7S4EXE7_CHRCT</name>
<dbReference type="InterPro" id="IPR029056">
    <property type="entry name" value="Ribokinase-like"/>
</dbReference>
<accession>A0A7S4EXE7</accession>
<dbReference type="GO" id="GO:0016301">
    <property type="term" value="F:kinase activity"/>
    <property type="evidence" value="ECO:0007669"/>
    <property type="project" value="UniProtKB-KW"/>
</dbReference>
<dbReference type="AlphaFoldDB" id="A0A7S4EXE7"/>
<dbReference type="PANTHER" id="PTHR10584:SF166">
    <property type="entry name" value="RIBOKINASE"/>
    <property type="match status" value="1"/>
</dbReference>
<evidence type="ECO:0000256" key="3">
    <source>
        <dbReference type="SAM" id="MobiDB-lite"/>
    </source>
</evidence>
<sequence length="444" mass="45610">MAESAAGTAQLATGAVSSSAATRPDSPRDTGGKPNPKKPKKQMDAQAGGGISHVHMEPSVLVVGSINVDLYQKLSSAAEVTISGKRIGMSSVKGMTLPASSFVAQPAVAEQLKAHGLESEAGSAEALVLQLEGPFEQKTGGKGANAAAAAGQTFRCELVCNFGRESEASNKALLADLKEFGNVNTSRSQTVDGPTGTAYILLFEDFDNAILLLGGANQAWAPEPLHAGLQVAISECVAVMLQREVPEHVNREVANAARKCGKPVIMDVGGTDAPVDVELLPHITMIAPNETELTFISGVATSVAGRPSLSLVRQAVSSLKARFSAAGNSDVEVLVTLGGMGAVHFASAWACGSDTAHETRVGTFPLGTPDGKPKDTTGAGDCFRGSFIAALYGRGNSVAAALTWAAAAASLSVEVEGAMPSMPTEKAIEARLLATPMKQFDEVA</sequence>
<gene>
    <name evidence="5" type="ORF">PCAR00345_LOCUS12353</name>
</gene>
<evidence type="ECO:0000259" key="4">
    <source>
        <dbReference type="Pfam" id="PF00294"/>
    </source>
</evidence>
<dbReference type="PANTHER" id="PTHR10584">
    <property type="entry name" value="SUGAR KINASE"/>
    <property type="match status" value="1"/>
</dbReference>
<evidence type="ECO:0000256" key="2">
    <source>
        <dbReference type="ARBA" id="ARBA00022777"/>
    </source>
</evidence>
<reference evidence="5" key="1">
    <citation type="submission" date="2021-01" db="EMBL/GenBank/DDBJ databases">
        <authorList>
            <person name="Corre E."/>
            <person name="Pelletier E."/>
            <person name="Niang G."/>
            <person name="Scheremetjew M."/>
            <person name="Finn R."/>
            <person name="Kale V."/>
            <person name="Holt S."/>
            <person name="Cochrane G."/>
            <person name="Meng A."/>
            <person name="Brown T."/>
            <person name="Cohen L."/>
        </authorList>
    </citation>
    <scope>NUCLEOTIDE SEQUENCE</scope>
    <source>
        <strain evidence="5">CCMP645</strain>
    </source>
</reference>
<feature type="domain" description="Carbohydrate kinase PfkB" evidence="4">
    <location>
        <begin position="131"/>
        <end position="424"/>
    </location>
</feature>
<dbReference type="InterPro" id="IPR011611">
    <property type="entry name" value="PfkB_dom"/>
</dbReference>
<keyword evidence="2" id="KW-0418">Kinase</keyword>
<dbReference type="SUPFAM" id="SSF53613">
    <property type="entry name" value="Ribokinase-like"/>
    <property type="match status" value="1"/>
</dbReference>
<keyword evidence="1" id="KW-0808">Transferase</keyword>
<dbReference type="Pfam" id="PF00294">
    <property type="entry name" value="PfkB"/>
    <property type="match status" value="1"/>
</dbReference>
<proteinExistence type="predicted"/>
<dbReference type="Gene3D" id="3.40.1190.20">
    <property type="match status" value="1"/>
</dbReference>